<dbReference type="Proteomes" id="UP000236370">
    <property type="component" value="Unassembled WGS sequence"/>
</dbReference>
<feature type="non-terminal residue" evidence="1">
    <location>
        <position position="87"/>
    </location>
</feature>
<dbReference type="EMBL" id="NBAG03000221">
    <property type="protein sequence ID" value="PNI77234.1"/>
    <property type="molecule type" value="Genomic_DNA"/>
</dbReference>
<reference evidence="1 2" key="1">
    <citation type="submission" date="2017-12" db="EMBL/GenBank/DDBJ databases">
        <title>High-resolution comparative analysis of great ape genomes.</title>
        <authorList>
            <person name="Pollen A."/>
            <person name="Hastie A."/>
            <person name="Hormozdiari F."/>
            <person name="Dougherty M."/>
            <person name="Liu R."/>
            <person name="Chaisson M."/>
            <person name="Hoppe E."/>
            <person name="Hill C."/>
            <person name="Pang A."/>
            <person name="Hillier L."/>
            <person name="Baker C."/>
            <person name="Armstrong J."/>
            <person name="Shendure J."/>
            <person name="Paten B."/>
            <person name="Wilson R."/>
            <person name="Chao H."/>
            <person name="Schneider V."/>
            <person name="Ventura M."/>
            <person name="Kronenberg Z."/>
            <person name="Murali S."/>
            <person name="Gordon D."/>
            <person name="Cantsilieris S."/>
            <person name="Munson K."/>
            <person name="Nelson B."/>
            <person name="Raja A."/>
            <person name="Underwood J."/>
            <person name="Diekhans M."/>
            <person name="Fiddes I."/>
            <person name="Haussler D."/>
            <person name="Eichler E."/>
        </authorList>
    </citation>
    <scope>NUCLEOTIDE SEQUENCE [LARGE SCALE GENOMIC DNA]</scope>
    <source>
        <strain evidence="1">Yerkes chimp pedigree #C0471</strain>
    </source>
</reference>
<accession>A0A2J8NZN6</accession>
<dbReference type="SMR" id="A0A2J8NZN6"/>
<evidence type="ECO:0000313" key="2">
    <source>
        <dbReference type="Proteomes" id="UP000236370"/>
    </source>
</evidence>
<proteinExistence type="predicted"/>
<sequence length="87" mass="9235">MEGELGPALSRGEAYGHHTSSYQLLGNAQKLPFPPWPDTALQVARQFLLQQASGLSSPGNNDSKQSASAVQVPVSVAMMSPQMLTPQ</sequence>
<protein>
    <submittedName>
        <fullName evidence="1">FOXP4 isoform 6</fullName>
    </submittedName>
</protein>
<comment type="caution">
    <text evidence="1">The sequence shown here is derived from an EMBL/GenBank/DDBJ whole genome shotgun (WGS) entry which is preliminary data.</text>
</comment>
<dbReference type="AlphaFoldDB" id="A0A2J8NZN6"/>
<gene>
    <name evidence="1" type="ORF">CK820_G0007193</name>
</gene>
<evidence type="ECO:0000313" key="1">
    <source>
        <dbReference type="EMBL" id="PNI77234.1"/>
    </source>
</evidence>
<name>A0A2J8NZN6_PANTR</name>
<organism evidence="1 2">
    <name type="scientific">Pan troglodytes</name>
    <name type="common">Chimpanzee</name>
    <dbReference type="NCBI Taxonomy" id="9598"/>
    <lineage>
        <taxon>Eukaryota</taxon>
        <taxon>Metazoa</taxon>
        <taxon>Chordata</taxon>
        <taxon>Craniata</taxon>
        <taxon>Vertebrata</taxon>
        <taxon>Euteleostomi</taxon>
        <taxon>Mammalia</taxon>
        <taxon>Eutheria</taxon>
        <taxon>Euarchontoglires</taxon>
        <taxon>Primates</taxon>
        <taxon>Haplorrhini</taxon>
        <taxon>Catarrhini</taxon>
        <taxon>Hominidae</taxon>
        <taxon>Pan</taxon>
    </lineage>
</organism>